<evidence type="ECO:0008006" key="4">
    <source>
        <dbReference type="Google" id="ProtNLM"/>
    </source>
</evidence>
<sequence>MSLLSPIGGFLRTMKGWKAVCVGVAVWAYMVSQTTCTSLPILLFLHHLCFLSITGRGSSQLPYAIPWLHCLGVTLLALSPSLSGHWSLIASVLAFVACHVLPAWQRVSYTLPSAPVSTSQRQRVAPDNPCKIEEKYPAPYSAESSRKTWCDVAGLCHLVASVGLSTSTLAGNTTITSILVFVEGSVFCLLPCHVFTPAALLRQTHRLTSTEGPPTKHNTQSHEILRYLRLRSSGNAGRGYTSVLSEIHDRLTSDVEQGNATTDTLPSAADTQGQTTEEEVEEIVWQTLRGSRIGESRHLYCHTCGVRGVSALTIALLHLALSFDILRDVVLDSVSRMLPPLAACDSSHCCGQGTTPYDNSLSPVSVAADDILDILQGLVGDPRFLPYRRRLRHLCSSLIRRSLYTDTAVNEKACLVGSIAIGHQPSTLPRRPTAEVRQFSLDLSKSPCVSDVSDSYTDTSQLLEDLDLHCVLESSSPKSSPLFSPQTSAYTASTFAECDTSSTSRTTQSTTVSSDMYMPLWLGAPPSDYMQRHRPLRCSFHLSVSAGSLEGHCVRVYMYRSWLDLLGIKSAQAEEAEVQAFPRNIHPQDVHRVLTCVRSVVTGDTRLCVEYQQMVRCKDGVAIYAKMRTVGSAVQWDDMGKPTMIAGYSEKLLNSITPTSAASLRHTETEARNAPLRDALNGYQPSVDSHRVSSGTVECDTLHRDSIDVHVLHSSRYTCARQCPTAPSIGCWVKAPSGKTRTLRSIKRYLMTSPHAIRGSPPVSLPRSLFRPYYSLVTCESGTDMIIAGFQRLTARKESRELLQSSVTNTAFNAHDFAAKMGGFSFGWLLLYAFLHDNQCPPFVEQLSFRALVKVTLAIHRLHRRNPFHNGARALDSLQLVILASGYMHRVPVGRVLLPSPCLLLVMLASVAQDLDHPGLTLDYLRGTDHPLTVVQGRVCPRKQQAAALLRYILARNMVFAYTVENLELASDCIVGTHPPTASAITYQLPRLAPFSPGGKCVTLQGLAPSVLTEPDSRIGHAQKIVMQGLTVLGSLSYSMRHWKVTERFARSLWREEHCSGILEVDAGLTVPSTRIARGMAPETAVARVQVSHTDTHVIPFLNAVLIFGGRSLGTTGVLAHLLLEQVWENRERWEVEASRDHHSEVMPTIGVAPRERRVEGIQHKLSQRVSTAQ</sequence>
<dbReference type="InterPro" id="IPR036971">
    <property type="entry name" value="PDEase_catalytic_dom_sf"/>
</dbReference>
<dbReference type="EMBL" id="BDIP01000166">
    <property type="protein sequence ID" value="GIQ80419.1"/>
    <property type="molecule type" value="Genomic_DNA"/>
</dbReference>
<accession>A0A9K3CRR8</accession>
<dbReference type="Gene3D" id="3.30.450.20">
    <property type="entry name" value="PAS domain"/>
    <property type="match status" value="1"/>
</dbReference>
<dbReference type="GO" id="GO:0007165">
    <property type="term" value="P:signal transduction"/>
    <property type="evidence" value="ECO:0007669"/>
    <property type="project" value="InterPro"/>
</dbReference>
<evidence type="ECO:0000313" key="2">
    <source>
        <dbReference type="EMBL" id="GIQ80419.1"/>
    </source>
</evidence>
<dbReference type="GO" id="GO:0004114">
    <property type="term" value="F:3',5'-cyclic-nucleotide phosphodiesterase activity"/>
    <property type="evidence" value="ECO:0007669"/>
    <property type="project" value="InterPro"/>
</dbReference>
<feature type="region of interest" description="Disordered" evidence="1">
    <location>
        <begin position="255"/>
        <end position="276"/>
    </location>
</feature>
<keyword evidence="3" id="KW-1185">Reference proteome</keyword>
<dbReference type="SUPFAM" id="SSF109604">
    <property type="entry name" value="HD-domain/PDEase-like"/>
    <property type="match status" value="1"/>
</dbReference>
<dbReference type="Proteomes" id="UP000265618">
    <property type="component" value="Unassembled WGS sequence"/>
</dbReference>
<proteinExistence type="predicted"/>
<reference evidence="2 3" key="1">
    <citation type="journal article" date="2018" name="PLoS ONE">
        <title>The draft genome of Kipferlia bialata reveals reductive genome evolution in fornicate parasites.</title>
        <authorList>
            <person name="Tanifuji G."/>
            <person name="Takabayashi S."/>
            <person name="Kume K."/>
            <person name="Takagi M."/>
            <person name="Nakayama T."/>
            <person name="Kamikawa R."/>
            <person name="Inagaki Y."/>
            <person name="Hashimoto T."/>
        </authorList>
    </citation>
    <scope>NUCLEOTIDE SEQUENCE [LARGE SCALE GENOMIC DNA]</scope>
    <source>
        <strain evidence="2">NY0173</strain>
    </source>
</reference>
<gene>
    <name evidence="2" type="ORF">KIPB_001216</name>
</gene>
<name>A0A9K3CRR8_9EUKA</name>
<evidence type="ECO:0000313" key="3">
    <source>
        <dbReference type="Proteomes" id="UP000265618"/>
    </source>
</evidence>
<comment type="caution">
    <text evidence="2">The sequence shown here is derived from an EMBL/GenBank/DDBJ whole genome shotgun (WGS) entry which is preliminary data.</text>
</comment>
<evidence type="ECO:0000256" key="1">
    <source>
        <dbReference type="SAM" id="MobiDB-lite"/>
    </source>
</evidence>
<dbReference type="AlphaFoldDB" id="A0A9K3CRR8"/>
<feature type="compositionally biased region" description="Polar residues" evidence="1">
    <location>
        <begin position="255"/>
        <end position="275"/>
    </location>
</feature>
<protein>
    <recommendedName>
        <fullName evidence="4">PAS domain-containing protein</fullName>
    </recommendedName>
</protein>
<dbReference type="Gene3D" id="1.10.1300.10">
    <property type="entry name" value="3'5'-cyclic nucleotide phosphodiesterase, catalytic domain"/>
    <property type="match status" value="1"/>
</dbReference>
<organism evidence="2 3">
    <name type="scientific">Kipferlia bialata</name>
    <dbReference type="NCBI Taxonomy" id="797122"/>
    <lineage>
        <taxon>Eukaryota</taxon>
        <taxon>Metamonada</taxon>
        <taxon>Carpediemonas-like organisms</taxon>
        <taxon>Kipferlia</taxon>
    </lineage>
</organism>